<evidence type="ECO:0000313" key="1">
    <source>
        <dbReference type="EMBL" id="RDY02817.1"/>
    </source>
</evidence>
<gene>
    <name evidence="1" type="ORF">CR513_13679</name>
</gene>
<sequence length="87" mass="10221">LVEKLKLPTLAHSRSYKLQWLNNKGKFTVSLVFTLAKNEDEVTHEGVTNKLSFVYRGQKVTLEPLSLKEVNEDQMKMMLRREKEKKE</sequence>
<protein>
    <submittedName>
        <fullName evidence="1">Uncharacterized protein</fullName>
    </submittedName>
</protein>
<dbReference type="EMBL" id="QJKJ01002454">
    <property type="protein sequence ID" value="RDY02817.1"/>
    <property type="molecule type" value="Genomic_DNA"/>
</dbReference>
<name>A0A371HJ31_MUCPR</name>
<feature type="non-terminal residue" evidence="1">
    <location>
        <position position="87"/>
    </location>
</feature>
<dbReference type="Proteomes" id="UP000257109">
    <property type="component" value="Unassembled WGS sequence"/>
</dbReference>
<dbReference type="AlphaFoldDB" id="A0A371HJ31"/>
<evidence type="ECO:0000313" key="2">
    <source>
        <dbReference type="Proteomes" id="UP000257109"/>
    </source>
</evidence>
<organism evidence="1 2">
    <name type="scientific">Mucuna pruriens</name>
    <name type="common">Velvet bean</name>
    <name type="synonym">Dolichos pruriens</name>
    <dbReference type="NCBI Taxonomy" id="157652"/>
    <lineage>
        <taxon>Eukaryota</taxon>
        <taxon>Viridiplantae</taxon>
        <taxon>Streptophyta</taxon>
        <taxon>Embryophyta</taxon>
        <taxon>Tracheophyta</taxon>
        <taxon>Spermatophyta</taxon>
        <taxon>Magnoliopsida</taxon>
        <taxon>eudicotyledons</taxon>
        <taxon>Gunneridae</taxon>
        <taxon>Pentapetalae</taxon>
        <taxon>rosids</taxon>
        <taxon>fabids</taxon>
        <taxon>Fabales</taxon>
        <taxon>Fabaceae</taxon>
        <taxon>Papilionoideae</taxon>
        <taxon>50 kb inversion clade</taxon>
        <taxon>NPAAA clade</taxon>
        <taxon>indigoferoid/millettioid clade</taxon>
        <taxon>Phaseoleae</taxon>
        <taxon>Mucuna</taxon>
    </lineage>
</organism>
<feature type="non-terminal residue" evidence="1">
    <location>
        <position position="1"/>
    </location>
</feature>
<dbReference type="OrthoDB" id="1747743at2759"/>
<proteinExistence type="predicted"/>
<keyword evidence="2" id="KW-1185">Reference proteome</keyword>
<reference evidence="1" key="1">
    <citation type="submission" date="2018-05" db="EMBL/GenBank/DDBJ databases">
        <title>Draft genome of Mucuna pruriens seed.</title>
        <authorList>
            <person name="Nnadi N.E."/>
            <person name="Vos R."/>
            <person name="Hasami M.H."/>
            <person name="Devisetty U.K."/>
            <person name="Aguiy J.C."/>
        </authorList>
    </citation>
    <scope>NUCLEOTIDE SEQUENCE [LARGE SCALE GENOMIC DNA]</scope>
    <source>
        <strain evidence="1">JCA_2017</strain>
    </source>
</reference>
<accession>A0A371HJ31</accession>
<comment type="caution">
    <text evidence="1">The sequence shown here is derived from an EMBL/GenBank/DDBJ whole genome shotgun (WGS) entry which is preliminary data.</text>
</comment>